<feature type="transmembrane region" description="Helical" evidence="2">
    <location>
        <begin position="54"/>
        <end position="78"/>
    </location>
</feature>
<organism evidence="4 5">
    <name type="scientific">Penicillium decumbens</name>
    <dbReference type="NCBI Taxonomy" id="69771"/>
    <lineage>
        <taxon>Eukaryota</taxon>
        <taxon>Fungi</taxon>
        <taxon>Dikarya</taxon>
        <taxon>Ascomycota</taxon>
        <taxon>Pezizomycotina</taxon>
        <taxon>Eurotiomycetes</taxon>
        <taxon>Eurotiomycetidae</taxon>
        <taxon>Eurotiales</taxon>
        <taxon>Aspergillaceae</taxon>
        <taxon>Penicillium</taxon>
    </lineage>
</organism>
<sequence length="391" mass="43695">MDELRPPLLPVSDDDHGPWIIVVSTILLILAIMATVATLISRIRVLGKIAVSDFVLTLGCIIFILQTVCINVASFNGIGKSRFILTEASFESYQQAFYASQLLSVAVLACSKAAVAFLVFSLKPFEKIRLACQMALGLIGAWAIASLVALGLQCERPDPWRFGSNRCVNQQSLYLILALTHMLLDIIMICLPITLLWQIQIMQQRRYYISALFVIRILVPVLTVPAIWSMQPYFHAKPLDQPWHALMPAIWLQLVQSVSLLCTCIPTLKRALADLQTGMMGGAVSNFFEVSVSGGHSNPEEVGSKSRSGHGRRLGSTIPSISLETFSTEFRRSTPRVERTLSQKRLREDVIFHSIDWDVRYEKTGPRAFPMIQDQESVQYDDLSIHHQLGP</sequence>
<dbReference type="AlphaFoldDB" id="A0A1V6PJW9"/>
<dbReference type="STRING" id="69771.A0A1V6PJW9"/>
<accession>A0A1V6PJW9</accession>
<evidence type="ECO:0000256" key="2">
    <source>
        <dbReference type="SAM" id="Phobius"/>
    </source>
</evidence>
<dbReference type="Pfam" id="PF20684">
    <property type="entry name" value="Fung_rhodopsin"/>
    <property type="match status" value="1"/>
</dbReference>
<feature type="transmembrane region" description="Helical" evidence="2">
    <location>
        <begin position="172"/>
        <end position="195"/>
    </location>
</feature>
<dbReference type="OrthoDB" id="3918601at2759"/>
<gene>
    <name evidence="4" type="ORF">PENDEC_c003G06029</name>
</gene>
<comment type="caution">
    <text evidence="4">The sequence shown here is derived from an EMBL/GenBank/DDBJ whole genome shotgun (WGS) entry which is preliminary data.</text>
</comment>
<protein>
    <recommendedName>
        <fullName evidence="3">Rhodopsin domain-containing protein</fullName>
    </recommendedName>
</protein>
<dbReference type="OMA" id="WVITVST"/>
<dbReference type="PANTHER" id="PTHR38794:SF3">
    <property type="entry name" value="INTEGRAL MEMBRANE PROTEIN"/>
    <property type="match status" value="1"/>
</dbReference>
<evidence type="ECO:0000256" key="1">
    <source>
        <dbReference type="SAM" id="MobiDB-lite"/>
    </source>
</evidence>
<feature type="domain" description="Rhodopsin" evidence="3">
    <location>
        <begin position="39"/>
        <end position="272"/>
    </location>
</feature>
<dbReference type="InterPro" id="IPR049326">
    <property type="entry name" value="Rhodopsin_dom_fungi"/>
</dbReference>
<keyword evidence="5" id="KW-1185">Reference proteome</keyword>
<keyword evidence="2" id="KW-1133">Transmembrane helix</keyword>
<feature type="transmembrane region" description="Helical" evidence="2">
    <location>
        <begin position="134"/>
        <end position="152"/>
    </location>
</feature>
<evidence type="ECO:0000313" key="5">
    <source>
        <dbReference type="Proteomes" id="UP000191522"/>
    </source>
</evidence>
<proteinExistence type="predicted"/>
<evidence type="ECO:0000259" key="3">
    <source>
        <dbReference type="Pfam" id="PF20684"/>
    </source>
</evidence>
<evidence type="ECO:0000313" key="4">
    <source>
        <dbReference type="EMBL" id="OQD76942.1"/>
    </source>
</evidence>
<reference evidence="5" key="1">
    <citation type="journal article" date="2017" name="Nat. Microbiol.">
        <title>Global analysis of biosynthetic gene clusters reveals vast potential of secondary metabolite production in Penicillium species.</title>
        <authorList>
            <person name="Nielsen J.C."/>
            <person name="Grijseels S."/>
            <person name="Prigent S."/>
            <person name="Ji B."/>
            <person name="Dainat J."/>
            <person name="Nielsen K.F."/>
            <person name="Frisvad J.C."/>
            <person name="Workman M."/>
            <person name="Nielsen J."/>
        </authorList>
    </citation>
    <scope>NUCLEOTIDE SEQUENCE [LARGE SCALE GENOMIC DNA]</scope>
    <source>
        <strain evidence="5">IBT 11843</strain>
    </source>
</reference>
<keyword evidence="2" id="KW-0472">Membrane</keyword>
<dbReference type="PANTHER" id="PTHR38794">
    <property type="entry name" value="INTEGRAL MEMBRANE PROTEIN"/>
    <property type="match status" value="1"/>
</dbReference>
<dbReference type="Proteomes" id="UP000191522">
    <property type="component" value="Unassembled WGS sequence"/>
</dbReference>
<feature type="region of interest" description="Disordered" evidence="1">
    <location>
        <begin position="298"/>
        <end position="317"/>
    </location>
</feature>
<dbReference type="EMBL" id="MDYL01000003">
    <property type="protein sequence ID" value="OQD76942.1"/>
    <property type="molecule type" value="Genomic_DNA"/>
</dbReference>
<feature type="transmembrane region" description="Helical" evidence="2">
    <location>
        <begin position="207"/>
        <end position="228"/>
    </location>
</feature>
<name>A0A1V6PJW9_PENDC</name>
<keyword evidence="2" id="KW-0812">Transmembrane</keyword>
<feature type="transmembrane region" description="Helical" evidence="2">
    <location>
        <begin position="20"/>
        <end position="42"/>
    </location>
</feature>
<feature type="transmembrane region" description="Helical" evidence="2">
    <location>
        <begin position="98"/>
        <end position="122"/>
    </location>
</feature>